<protein>
    <recommendedName>
        <fullName evidence="3">Tail assembly chaperone</fullName>
    </recommendedName>
</protein>
<evidence type="ECO:0000313" key="2">
    <source>
        <dbReference type="Proteomes" id="UP000706122"/>
    </source>
</evidence>
<organism evidence="1 2">
    <name type="scientific">Rhodococcus hoagii</name>
    <name type="common">Corynebacterium equii</name>
    <dbReference type="NCBI Taxonomy" id="43767"/>
    <lineage>
        <taxon>Bacteria</taxon>
        <taxon>Bacillati</taxon>
        <taxon>Actinomycetota</taxon>
        <taxon>Actinomycetes</taxon>
        <taxon>Mycobacteriales</taxon>
        <taxon>Nocardiaceae</taxon>
        <taxon>Prescottella</taxon>
    </lineage>
</organism>
<evidence type="ECO:0000313" key="1">
    <source>
        <dbReference type="EMBL" id="MBM4713648.1"/>
    </source>
</evidence>
<proteinExistence type="predicted"/>
<dbReference type="Proteomes" id="UP000706122">
    <property type="component" value="Unassembled WGS sequence"/>
</dbReference>
<evidence type="ECO:0008006" key="3">
    <source>
        <dbReference type="Google" id="ProtNLM"/>
    </source>
</evidence>
<comment type="caution">
    <text evidence="1">The sequence shown here is derived from an EMBL/GenBank/DDBJ whole genome shotgun (WGS) entry which is preliminary data.</text>
</comment>
<gene>
    <name evidence="1" type="ORF">GS551_05455</name>
</gene>
<dbReference type="AlphaFoldDB" id="A0AAE2W429"/>
<dbReference type="EMBL" id="WUYC01000001">
    <property type="protein sequence ID" value="MBM4713648.1"/>
    <property type="molecule type" value="Genomic_DNA"/>
</dbReference>
<sequence>MSNELDNVTSFDDRNVERFGGERREKKAPYRFQIGDSPVFVVEEPDSDTVMDIEEAKTSRSILKLFLGDQYSDVADYIGPEHPDTLVDVIRSLSQHFGIFDADAAINRAERRGRARRRNGRR</sequence>
<accession>A0AAE2W429</accession>
<reference evidence="1" key="1">
    <citation type="submission" date="2019-11" db="EMBL/GenBank/DDBJ databases">
        <title>Spread of Macrolides and rifampicin resistant Rhodococcus equi in clinical isolates in the USA.</title>
        <authorList>
            <person name="Alvarez-Narvaez S."/>
            <person name="Huber L."/>
            <person name="Cohen N.D."/>
            <person name="Slovis N."/>
            <person name="Greiter M."/>
            <person name="Giguere S."/>
            <person name="Hart K."/>
        </authorList>
    </citation>
    <scope>NUCLEOTIDE SEQUENCE</scope>
    <source>
        <strain evidence="1">Lh_5</strain>
    </source>
</reference>
<name>A0AAE2W429_RHOHA</name>